<dbReference type="GO" id="GO:0005524">
    <property type="term" value="F:ATP binding"/>
    <property type="evidence" value="ECO:0007669"/>
    <property type="project" value="UniProtKB-KW"/>
</dbReference>
<evidence type="ECO:0000256" key="1">
    <source>
        <dbReference type="ARBA" id="ARBA00022490"/>
    </source>
</evidence>
<dbReference type="PRINTS" id="PR01652">
    <property type="entry name" value="SHAPEPROTEIN"/>
</dbReference>
<dbReference type="HAMAP" id="MF_02207">
    <property type="entry name" value="MreB"/>
    <property type="match status" value="1"/>
</dbReference>
<comment type="caution">
    <text evidence="7">The sequence shown here is derived from an EMBL/GenBank/DDBJ whole genome shotgun (WGS) entry which is preliminary data.</text>
</comment>
<evidence type="ECO:0000313" key="7">
    <source>
        <dbReference type="EMBL" id="OGE75921.1"/>
    </source>
</evidence>
<organism evidence="7 8">
    <name type="scientific">Candidatus Doudnabacteria bacterium RIFCSPHIGHO2_01_52_17</name>
    <dbReference type="NCBI Taxonomy" id="1817820"/>
    <lineage>
        <taxon>Bacteria</taxon>
        <taxon>Candidatus Doudnaibacteriota</taxon>
    </lineage>
</organism>
<dbReference type="InterPro" id="IPR056546">
    <property type="entry name" value="MreB_MamK-like"/>
</dbReference>
<comment type="similarity">
    <text evidence="5 6">Belongs to the FtsA/MreB family.</text>
</comment>
<dbReference type="GO" id="GO:0005737">
    <property type="term" value="C:cytoplasm"/>
    <property type="evidence" value="ECO:0007669"/>
    <property type="project" value="UniProtKB-SubCell"/>
</dbReference>
<comment type="subunit">
    <text evidence="6">Forms polymers.</text>
</comment>
<feature type="binding site" evidence="6">
    <location>
        <begin position="206"/>
        <end position="209"/>
    </location>
    <ligand>
        <name>ATP</name>
        <dbReference type="ChEBI" id="CHEBI:30616"/>
    </ligand>
</feature>
<keyword evidence="1 6" id="KW-0963">Cytoplasm</keyword>
<proteinExistence type="inferred from homology"/>
<evidence type="ECO:0000313" key="8">
    <source>
        <dbReference type="Proteomes" id="UP000176547"/>
    </source>
</evidence>
<comment type="caution">
    <text evidence="6">Lacks conserved residue(s) required for the propagation of feature annotation.</text>
</comment>
<dbReference type="SUPFAM" id="SSF53067">
    <property type="entry name" value="Actin-like ATPase domain"/>
    <property type="match status" value="2"/>
</dbReference>
<feature type="binding site" evidence="6">
    <location>
        <begin position="158"/>
        <end position="160"/>
    </location>
    <ligand>
        <name>ATP</name>
        <dbReference type="ChEBI" id="CHEBI:30616"/>
    </ligand>
</feature>
<keyword evidence="3 6" id="KW-0067">ATP-binding</keyword>
<dbReference type="Pfam" id="PF06723">
    <property type="entry name" value="MreB_Mbl"/>
    <property type="match status" value="1"/>
</dbReference>
<evidence type="ECO:0000256" key="3">
    <source>
        <dbReference type="ARBA" id="ARBA00022840"/>
    </source>
</evidence>
<dbReference type="Proteomes" id="UP000176547">
    <property type="component" value="Unassembled WGS sequence"/>
</dbReference>
<dbReference type="GO" id="GO:0008360">
    <property type="term" value="P:regulation of cell shape"/>
    <property type="evidence" value="ECO:0007669"/>
    <property type="project" value="UniProtKB-UniRule"/>
</dbReference>
<dbReference type="NCBIfam" id="TIGR00904">
    <property type="entry name" value="mreB"/>
    <property type="match status" value="1"/>
</dbReference>
<accession>A0A1F5NE02</accession>
<comment type="subcellular location">
    <subcellularLocation>
        <location evidence="6">Cytoplasm</location>
    </subcellularLocation>
    <text evidence="6">Membrane-associated.</text>
</comment>
<evidence type="ECO:0000256" key="6">
    <source>
        <dbReference type="HAMAP-Rule" id="MF_02207"/>
    </source>
</evidence>
<keyword evidence="2 6" id="KW-0547">Nucleotide-binding</keyword>
<evidence type="ECO:0000256" key="2">
    <source>
        <dbReference type="ARBA" id="ARBA00022741"/>
    </source>
</evidence>
<dbReference type="Gene3D" id="3.30.420.40">
    <property type="match status" value="3"/>
</dbReference>
<dbReference type="NCBIfam" id="NF010539">
    <property type="entry name" value="PRK13927.1"/>
    <property type="match status" value="1"/>
</dbReference>
<evidence type="ECO:0000256" key="4">
    <source>
        <dbReference type="ARBA" id="ARBA00022960"/>
    </source>
</evidence>
<gene>
    <name evidence="6" type="primary">mreB</name>
    <name evidence="7" type="ORF">A3K06_02530</name>
</gene>
<dbReference type="EMBL" id="MFEG01000023">
    <property type="protein sequence ID" value="OGE75921.1"/>
    <property type="molecule type" value="Genomic_DNA"/>
</dbReference>
<reference evidence="7 8" key="1">
    <citation type="journal article" date="2016" name="Nat. Commun.">
        <title>Thousands of microbial genomes shed light on interconnected biogeochemical processes in an aquifer system.</title>
        <authorList>
            <person name="Anantharaman K."/>
            <person name="Brown C.T."/>
            <person name="Hug L.A."/>
            <person name="Sharon I."/>
            <person name="Castelle C.J."/>
            <person name="Probst A.J."/>
            <person name="Thomas B.C."/>
            <person name="Singh A."/>
            <person name="Wilkins M.J."/>
            <person name="Karaoz U."/>
            <person name="Brodie E.L."/>
            <person name="Williams K.H."/>
            <person name="Hubbard S.S."/>
            <person name="Banfield J.F."/>
        </authorList>
    </citation>
    <scope>NUCLEOTIDE SEQUENCE [LARGE SCALE GENOMIC DNA]</scope>
</reference>
<protein>
    <recommendedName>
        <fullName evidence="6">Cell shape-determining protein MreB</fullName>
    </recommendedName>
</protein>
<feature type="binding site" evidence="6">
    <location>
        <begin position="14"/>
        <end position="16"/>
    </location>
    <ligand>
        <name>ATP</name>
        <dbReference type="ChEBI" id="CHEBI:30616"/>
    </ligand>
</feature>
<dbReference type="InterPro" id="IPR043129">
    <property type="entry name" value="ATPase_NBD"/>
</dbReference>
<dbReference type="PANTHER" id="PTHR42749:SF1">
    <property type="entry name" value="CELL SHAPE-DETERMINING PROTEIN MREB"/>
    <property type="match status" value="1"/>
</dbReference>
<dbReference type="CDD" id="cd10225">
    <property type="entry name" value="ASKHA_NBD_MreB-like"/>
    <property type="match status" value="1"/>
</dbReference>
<dbReference type="AlphaFoldDB" id="A0A1F5NE02"/>
<name>A0A1F5NE02_9BACT</name>
<dbReference type="PANTHER" id="PTHR42749">
    <property type="entry name" value="CELL SHAPE-DETERMINING PROTEIN MREB"/>
    <property type="match status" value="1"/>
</dbReference>
<evidence type="ECO:0000256" key="5">
    <source>
        <dbReference type="ARBA" id="ARBA00023458"/>
    </source>
</evidence>
<dbReference type="InterPro" id="IPR004753">
    <property type="entry name" value="MreB"/>
</dbReference>
<keyword evidence="4 6" id="KW-0133">Cell shape</keyword>
<sequence length="337" mass="35808">MAFFVKKVGIDLGTANTLVFVPGKGIVIQEPTVVAIGVDDNKILAVGSEAKEMLGRTPETIVAHRPMKDGVIADYRVTEAMLRYFITKAIGNIWFFRPEVLISVPGGITSTEKRAVVDAAQSVGAKAAYVIKETVAAAIGAGIDISTPYGNMVIDIGGGTTDVAVLSLGGIVTSTSVRVAGNKMDAAIAEYIRKKHGLAIGERTAEEVKIEIGSALPLEDEMEMEIRGRDLVQGLPKTIKVRTNEVVEAIQEPLREVVQAVRSVLQETPPELSSDVIDKGMVLTGGGANLRNIDRLLSQATGVPCYVADRPELCVAKGTGVALENLEAYKRSILAAR</sequence>
<comment type="function">
    <text evidence="6">Forms membrane-associated dynamic filaments that are essential for cell shape determination. Acts by regulating cell wall synthesis and cell elongation, and thus cell shape. A feedback loop between cell geometry and MreB localization may maintain elongated cell shape by targeting cell wall growth to regions of negative cell wall curvature.</text>
</comment>
<dbReference type="GO" id="GO:0000902">
    <property type="term" value="P:cell morphogenesis"/>
    <property type="evidence" value="ECO:0007669"/>
    <property type="project" value="InterPro"/>
</dbReference>